<reference evidence="7 8" key="1">
    <citation type="journal article" date="2019" name="Nat. Plants">
        <title>Stout camphor tree genome fills gaps in understanding of flowering plant genome evolution.</title>
        <authorList>
            <person name="Chaw S.M."/>
            <person name="Liu Y.C."/>
            <person name="Wu Y.W."/>
            <person name="Wang H.Y."/>
            <person name="Lin C.I."/>
            <person name="Wu C.S."/>
            <person name="Ke H.M."/>
            <person name="Chang L.Y."/>
            <person name="Hsu C.Y."/>
            <person name="Yang H.T."/>
            <person name="Sudianto E."/>
            <person name="Hsu M.H."/>
            <person name="Wu K.P."/>
            <person name="Wang L.N."/>
            <person name="Leebens-Mack J.H."/>
            <person name="Tsai I.J."/>
        </authorList>
    </citation>
    <scope>NUCLEOTIDE SEQUENCE [LARGE SCALE GENOMIC DNA]</scope>
    <source>
        <strain evidence="8">cv. Chaw 1501</strain>
        <tissue evidence="7">Young leaves</tissue>
    </source>
</reference>
<dbReference type="PANTHER" id="PTHR32444">
    <property type="entry name" value="BULB-TYPE LECTIN DOMAIN-CONTAINING PROTEIN"/>
    <property type="match status" value="1"/>
</dbReference>
<keyword evidence="7" id="KW-0430">Lectin</keyword>
<dbReference type="GO" id="GO:0030246">
    <property type="term" value="F:carbohydrate binding"/>
    <property type="evidence" value="ECO:0007669"/>
    <property type="project" value="UniProtKB-KW"/>
</dbReference>
<comment type="function">
    <text evidence="1">Involved in sporophytic self-incompatibility system (the inability of flowering plants to achieve self-fertilization).</text>
</comment>
<evidence type="ECO:0000256" key="3">
    <source>
        <dbReference type="ARBA" id="ARBA00023157"/>
    </source>
</evidence>
<dbReference type="InterPro" id="IPR036426">
    <property type="entry name" value="Bulb-type_lectin_dom_sf"/>
</dbReference>
<accession>A0A3S3PD65</accession>
<dbReference type="SMART" id="SM00473">
    <property type="entry name" value="PAN_AP"/>
    <property type="match status" value="1"/>
</dbReference>
<keyword evidence="3" id="KW-1015">Disulfide bond</keyword>
<evidence type="ECO:0000313" key="7">
    <source>
        <dbReference type="EMBL" id="RWR88139.1"/>
    </source>
</evidence>
<evidence type="ECO:0000256" key="2">
    <source>
        <dbReference type="ARBA" id="ARBA00022729"/>
    </source>
</evidence>
<dbReference type="SMART" id="SM00108">
    <property type="entry name" value="B_lectin"/>
    <property type="match status" value="1"/>
</dbReference>
<dbReference type="Gene3D" id="2.90.10.10">
    <property type="entry name" value="Bulb-type lectin domain"/>
    <property type="match status" value="1"/>
</dbReference>
<dbReference type="GO" id="GO:0048544">
    <property type="term" value="P:recognition of pollen"/>
    <property type="evidence" value="ECO:0007669"/>
    <property type="project" value="InterPro"/>
</dbReference>
<evidence type="ECO:0000259" key="5">
    <source>
        <dbReference type="PROSITE" id="PS50927"/>
    </source>
</evidence>
<dbReference type="Pfam" id="PF08276">
    <property type="entry name" value="PAN_2"/>
    <property type="match status" value="1"/>
</dbReference>
<dbReference type="PROSITE" id="PS50948">
    <property type="entry name" value="PAN"/>
    <property type="match status" value="1"/>
</dbReference>
<gene>
    <name evidence="7" type="ORF">CKAN_01712700</name>
</gene>
<evidence type="ECO:0000313" key="8">
    <source>
        <dbReference type="Proteomes" id="UP000283530"/>
    </source>
</evidence>
<dbReference type="CDD" id="cd00028">
    <property type="entry name" value="B_lectin"/>
    <property type="match status" value="1"/>
</dbReference>
<dbReference type="InterPro" id="IPR001480">
    <property type="entry name" value="Bulb-type_lectin_dom"/>
</dbReference>
<evidence type="ECO:0000256" key="1">
    <source>
        <dbReference type="ARBA" id="ARBA00003061"/>
    </source>
</evidence>
<dbReference type="SUPFAM" id="SSF51110">
    <property type="entry name" value="alpha-D-mannose-specific plant lectins"/>
    <property type="match status" value="1"/>
</dbReference>
<dbReference type="EMBL" id="QPKB01000007">
    <property type="protein sequence ID" value="RWR88139.1"/>
    <property type="molecule type" value="Genomic_DNA"/>
</dbReference>
<protein>
    <submittedName>
        <fullName evidence="7">G-type lectin S-receptor-like serine/threonine-protein kinase</fullName>
    </submittedName>
</protein>
<feature type="domain" description="Apple" evidence="6">
    <location>
        <begin position="316"/>
        <end position="410"/>
    </location>
</feature>
<dbReference type="OrthoDB" id="1934880at2759"/>
<dbReference type="Pfam" id="PF01453">
    <property type="entry name" value="B_lectin"/>
    <property type="match status" value="1"/>
</dbReference>
<comment type="caution">
    <text evidence="7">The sequence shown here is derived from an EMBL/GenBank/DDBJ whole genome shotgun (WGS) entry which is preliminary data.</text>
</comment>
<dbReference type="GO" id="GO:0016301">
    <property type="term" value="F:kinase activity"/>
    <property type="evidence" value="ECO:0007669"/>
    <property type="project" value="UniProtKB-KW"/>
</dbReference>
<dbReference type="STRING" id="337451.A0A3S3PD65"/>
<keyword evidence="2" id="KW-0732">Signal</keyword>
<keyword evidence="7" id="KW-0808">Transferase</keyword>
<name>A0A3S3PD65_9MAGN</name>
<dbReference type="InterPro" id="IPR035446">
    <property type="entry name" value="SLSG/EP1"/>
</dbReference>
<dbReference type="Proteomes" id="UP000283530">
    <property type="component" value="Unassembled WGS sequence"/>
</dbReference>
<dbReference type="InterPro" id="IPR003609">
    <property type="entry name" value="Pan_app"/>
</dbReference>
<dbReference type="InterPro" id="IPR000858">
    <property type="entry name" value="S_locus_glycoprot_dom"/>
</dbReference>
<keyword evidence="7" id="KW-0418">Kinase</keyword>
<dbReference type="PANTHER" id="PTHR32444:SF198">
    <property type="entry name" value="BULB-TYPE LECTIN DOMAIN-CONTAINING PROTEIN"/>
    <property type="match status" value="1"/>
</dbReference>
<dbReference type="PROSITE" id="PS50927">
    <property type="entry name" value="BULB_LECTIN"/>
    <property type="match status" value="1"/>
</dbReference>
<keyword evidence="8" id="KW-1185">Reference proteome</keyword>
<dbReference type="CDD" id="cd01098">
    <property type="entry name" value="PAN_AP_plant"/>
    <property type="match status" value="1"/>
</dbReference>
<evidence type="ECO:0000259" key="6">
    <source>
        <dbReference type="PROSITE" id="PS50948"/>
    </source>
</evidence>
<proteinExistence type="predicted"/>
<sequence length="423" mass="48139">MGGVQKKNQQSQEIHAWHRRVIRALITLLLIFYPSLPSSFATDSITPTQSIKDANTILSPDENFALGFFIPPNSTNRYIGIWYNKIPEQKVVWVANRQNPLTNSSGVFTINSNGDLVLLDKQNNTVWFALNASTQIRNSRAKLLDTGNLVLLEDGEKRYLWQSFEHPSDTFLSTMKLGESKRLRSWKSLSDPSIGSFSTGVNVAGNLKQTFIWYNSTPHWRSGPWNGRTFTGISSTDSEYFNGFQLVRGDLEGNASGGTYDYFRDSFDSRFELGPSGKLQQVRWDEEKKKYRAVWSAPQVECDLYGGCERRRQLDCYNDTTGWSVYFEDKVLQPPVHVDRFLKMKMMKLPDLGEVIDGVDGKGCKYQCFIRCDCVAYAFVGRIGCMVWSGYLMDIQQFSSGGEELYIRLPLPQNSESFPLLLP</sequence>
<keyword evidence="7" id="KW-0675">Receptor</keyword>
<dbReference type="FunFam" id="2.90.10.10:FF:000001">
    <property type="entry name" value="G-type lectin S-receptor-like serine/threonine-protein kinase"/>
    <property type="match status" value="1"/>
</dbReference>
<dbReference type="Pfam" id="PF00954">
    <property type="entry name" value="S_locus_glycop"/>
    <property type="match status" value="1"/>
</dbReference>
<feature type="transmembrane region" description="Helical" evidence="4">
    <location>
        <begin position="21"/>
        <end position="40"/>
    </location>
</feature>
<feature type="domain" description="Bulb-type lectin" evidence="5">
    <location>
        <begin position="42"/>
        <end position="164"/>
    </location>
</feature>
<keyword evidence="4" id="KW-0812">Transmembrane</keyword>
<keyword evidence="4" id="KW-0472">Membrane</keyword>
<organism evidence="7 8">
    <name type="scientific">Cinnamomum micranthum f. kanehirae</name>
    <dbReference type="NCBI Taxonomy" id="337451"/>
    <lineage>
        <taxon>Eukaryota</taxon>
        <taxon>Viridiplantae</taxon>
        <taxon>Streptophyta</taxon>
        <taxon>Embryophyta</taxon>
        <taxon>Tracheophyta</taxon>
        <taxon>Spermatophyta</taxon>
        <taxon>Magnoliopsida</taxon>
        <taxon>Magnoliidae</taxon>
        <taxon>Laurales</taxon>
        <taxon>Lauraceae</taxon>
        <taxon>Cinnamomum</taxon>
    </lineage>
</organism>
<evidence type="ECO:0000256" key="4">
    <source>
        <dbReference type="SAM" id="Phobius"/>
    </source>
</evidence>
<dbReference type="AlphaFoldDB" id="A0A3S3PD65"/>
<dbReference type="PIRSF" id="PIRSF002686">
    <property type="entry name" value="SLG"/>
    <property type="match status" value="1"/>
</dbReference>
<keyword evidence="4" id="KW-1133">Transmembrane helix</keyword>